<dbReference type="GO" id="GO:0030494">
    <property type="term" value="P:bacteriochlorophyll biosynthetic process"/>
    <property type="evidence" value="ECO:0007669"/>
    <property type="project" value="UniProtKB-KW"/>
</dbReference>
<comment type="similarity">
    <text evidence="2">Belongs to the PufQ family.</text>
</comment>
<organism evidence="7 8">
    <name type="scientific">Yoonia rosea</name>
    <dbReference type="NCBI Taxonomy" id="287098"/>
    <lineage>
        <taxon>Bacteria</taxon>
        <taxon>Pseudomonadati</taxon>
        <taxon>Pseudomonadota</taxon>
        <taxon>Alphaproteobacteria</taxon>
        <taxon>Rhodobacterales</taxon>
        <taxon>Paracoccaceae</taxon>
        <taxon>Yoonia</taxon>
    </lineage>
</organism>
<keyword evidence="3" id="KW-0602">Photosynthesis</keyword>
<dbReference type="Pfam" id="PF05398">
    <property type="entry name" value="PufQ"/>
    <property type="match status" value="1"/>
</dbReference>
<dbReference type="EMBL" id="FTPR01000002">
    <property type="protein sequence ID" value="SIT88963.1"/>
    <property type="molecule type" value="Genomic_DNA"/>
</dbReference>
<keyword evidence="4" id="KW-0149">Chlorophyll biosynthesis</keyword>
<evidence type="ECO:0000256" key="5">
    <source>
        <dbReference type="ARBA" id="ARBA00023181"/>
    </source>
</evidence>
<dbReference type="OrthoDB" id="7872505at2"/>
<evidence type="ECO:0000313" key="7">
    <source>
        <dbReference type="EMBL" id="SIT88963.1"/>
    </source>
</evidence>
<dbReference type="RefSeq" id="WP_076660558.1">
    <property type="nucleotide sequence ID" value="NZ_FTPR01000002.1"/>
</dbReference>
<keyword evidence="8" id="KW-1185">Reference proteome</keyword>
<evidence type="ECO:0000256" key="1">
    <source>
        <dbReference type="ARBA" id="ARBA00003128"/>
    </source>
</evidence>
<dbReference type="InterPro" id="IPR008800">
    <property type="entry name" value="PufQ_cyt-su"/>
</dbReference>
<gene>
    <name evidence="7" type="ORF">SAMN05421665_2841</name>
</gene>
<dbReference type="STRING" id="287098.SAMN05421665_2841"/>
<protein>
    <submittedName>
        <fullName evidence="7">PufQ cytochrome subunit</fullName>
    </submittedName>
</protein>
<dbReference type="AlphaFoldDB" id="A0A1R3XCF7"/>
<sequence length="75" mass="8578">MTDFTTDMPHTTRARSAPPKREYYAYFGLIFLATLPLCILTWVLSAARRMELPEKGPFAKAWTQARIITPQIFSA</sequence>
<evidence type="ECO:0000313" key="8">
    <source>
        <dbReference type="Proteomes" id="UP000186997"/>
    </source>
</evidence>
<keyword evidence="6" id="KW-0472">Membrane</keyword>
<accession>A0A1R3XCF7</accession>
<keyword evidence="6" id="KW-0812">Transmembrane</keyword>
<evidence type="ECO:0000256" key="2">
    <source>
        <dbReference type="ARBA" id="ARBA00009920"/>
    </source>
</evidence>
<evidence type="ECO:0000256" key="3">
    <source>
        <dbReference type="ARBA" id="ARBA00022531"/>
    </source>
</evidence>
<dbReference type="GO" id="GO:0015979">
    <property type="term" value="P:photosynthesis"/>
    <property type="evidence" value="ECO:0007669"/>
    <property type="project" value="UniProtKB-KW"/>
</dbReference>
<evidence type="ECO:0000256" key="4">
    <source>
        <dbReference type="ARBA" id="ARBA00023171"/>
    </source>
</evidence>
<feature type="transmembrane region" description="Helical" evidence="6">
    <location>
        <begin position="23"/>
        <end position="45"/>
    </location>
</feature>
<evidence type="ECO:0000256" key="6">
    <source>
        <dbReference type="SAM" id="Phobius"/>
    </source>
</evidence>
<proteinExistence type="inferred from homology"/>
<name>A0A1R3XCF7_9RHOB</name>
<keyword evidence="5" id="KW-0077">Bacteriochlorophyll biosynthesis</keyword>
<keyword evidence="6" id="KW-1133">Transmembrane helix</keyword>
<reference evidence="8" key="1">
    <citation type="submission" date="2017-01" db="EMBL/GenBank/DDBJ databases">
        <authorList>
            <person name="Varghese N."/>
            <person name="Submissions S."/>
        </authorList>
    </citation>
    <scope>NUCLEOTIDE SEQUENCE [LARGE SCALE GENOMIC DNA]</scope>
    <source>
        <strain evidence="8">DSM 29591</strain>
    </source>
</reference>
<dbReference type="Proteomes" id="UP000186997">
    <property type="component" value="Unassembled WGS sequence"/>
</dbReference>
<comment type="function">
    <text evidence="1">Required for bacteriochlorophyll biosynthesis. Directly involved in the assembly of both the B875 and B800-850 pigment-protein complexes.</text>
</comment>